<sequence>MLTRNSVQHVWGELINNLISVADGTVKRNAELEARVEELELQLALWKQAHGAALEASETHKVQIATLNKQISGMDVFRAAVDPPLIHCVLNGDETFFANLLLVQGFQGGQRAAHLLTKAIAECLSREETHLFTGLTFWVTLFVNKAQLGNTLVGQNVCTKDQFDSFLAGFSQASSRFLVVDVCGSEGGADAKIKEYLATYAHLPQTLKMFIGGCYTRNYAAVLGALDGEGLLGKTVLLHSGFIEPVNELQRYKMPLLEIDGLFVDSPQGSLGPLTRLSPLQVAQYNGIPTNGGLASPQSPVRATKRFVDPSLPLHKQSPPPCNEHYLMTCSKGAGTCKYSHDYVLSPEQLSALASNAKKAPCNWLKNGLPCPYGEKCCWGHVCPNGPNCFHLSKGKCWFKSDGMHRPPGSPARPESSRGELC</sequence>
<feature type="domain" description="C3H1-type" evidence="3">
    <location>
        <begin position="356"/>
        <end position="384"/>
    </location>
</feature>
<dbReference type="InterPro" id="IPR057683">
    <property type="entry name" value="DUF7923"/>
</dbReference>
<protein>
    <recommendedName>
        <fullName evidence="3">C3H1-type domain-containing protein</fullName>
    </recommendedName>
</protein>
<keyword evidence="2" id="KW-0175">Coiled coil</keyword>
<reference evidence="4 5" key="1">
    <citation type="submission" date="2024-02" db="EMBL/GenBank/DDBJ databases">
        <title>A draft genome for the cacao thread blight pathogen Marasmius crinis-equi.</title>
        <authorList>
            <person name="Cohen S.P."/>
            <person name="Baruah I.K."/>
            <person name="Amoako-Attah I."/>
            <person name="Bukari Y."/>
            <person name="Meinhardt L.W."/>
            <person name="Bailey B.A."/>
        </authorList>
    </citation>
    <scope>NUCLEOTIDE SEQUENCE [LARGE SCALE GENOMIC DNA]</scope>
    <source>
        <strain evidence="4 5">GH-76</strain>
    </source>
</reference>
<accession>A0ABR3G2R8</accession>
<comment type="caution">
    <text evidence="4">The sequence shown here is derived from an EMBL/GenBank/DDBJ whole genome shotgun (WGS) entry which is preliminary data.</text>
</comment>
<dbReference type="Pfam" id="PF25540">
    <property type="entry name" value="DUF7923"/>
    <property type="match status" value="1"/>
</dbReference>
<gene>
    <name evidence="4" type="ORF">V5O48_000060</name>
</gene>
<evidence type="ECO:0000256" key="1">
    <source>
        <dbReference type="PROSITE-ProRule" id="PRU00723"/>
    </source>
</evidence>
<evidence type="ECO:0000313" key="5">
    <source>
        <dbReference type="Proteomes" id="UP001465976"/>
    </source>
</evidence>
<organism evidence="4 5">
    <name type="scientific">Marasmius crinis-equi</name>
    <dbReference type="NCBI Taxonomy" id="585013"/>
    <lineage>
        <taxon>Eukaryota</taxon>
        <taxon>Fungi</taxon>
        <taxon>Dikarya</taxon>
        <taxon>Basidiomycota</taxon>
        <taxon>Agaricomycotina</taxon>
        <taxon>Agaricomycetes</taxon>
        <taxon>Agaricomycetidae</taxon>
        <taxon>Agaricales</taxon>
        <taxon>Marasmiineae</taxon>
        <taxon>Marasmiaceae</taxon>
        <taxon>Marasmius</taxon>
    </lineage>
</organism>
<feature type="domain" description="C3H1-type" evidence="3">
    <location>
        <begin position="316"/>
        <end position="344"/>
    </location>
</feature>
<dbReference type="Proteomes" id="UP001465976">
    <property type="component" value="Unassembled WGS sequence"/>
</dbReference>
<keyword evidence="5" id="KW-1185">Reference proteome</keyword>
<evidence type="ECO:0000313" key="4">
    <source>
        <dbReference type="EMBL" id="KAL0582002.1"/>
    </source>
</evidence>
<keyword evidence="1" id="KW-0479">Metal-binding</keyword>
<dbReference type="PROSITE" id="PS50103">
    <property type="entry name" value="ZF_C3H1"/>
    <property type="match status" value="2"/>
</dbReference>
<dbReference type="InterPro" id="IPR000571">
    <property type="entry name" value="Znf_CCCH"/>
</dbReference>
<evidence type="ECO:0000259" key="3">
    <source>
        <dbReference type="PROSITE" id="PS50103"/>
    </source>
</evidence>
<feature type="zinc finger region" description="C3H1-type" evidence="1">
    <location>
        <begin position="356"/>
        <end position="384"/>
    </location>
</feature>
<feature type="coiled-coil region" evidence="2">
    <location>
        <begin position="22"/>
        <end position="49"/>
    </location>
</feature>
<keyword evidence="1" id="KW-0862">Zinc</keyword>
<feature type="zinc finger region" description="C3H1-type" evidence="1">
    <location>
        <begin position="316"/>
        <end position="344"/>
    </location>
</feature>
<proteinExistence type="predicted"/>
<keyword evidence="1" id="KW-0863">Zinc-finger</keyword>
<evidence type="ECO:0000256" key="2">
    <source>
        <dbReference type="SAM" id="Coils"/>
    </source>
</evidence>
<dbReference type="EMBL" id="JBAHYK010000001">
    <property type="protein sequence ID" value="KAL0582002.1"/>
    <property type="molecule type" value="Genomic_DNA"/>
</dbReference>
<name>A0ABR3G2R8_9AGAR</name>
<dbReference type="PANTHER" id="PTHR37543:SF1">
    <property type="entry name" value="CCCH ZINC FINGER DNA BINDING PROTEIN (AFU_ORTHOLOGUE AFUA_5G12760)"/>
    <property type="match status" value="1"/>
</dbReference>
<dbReference type="PANTHER" id="PTHR37543">
    <property type="entry name" value="CCCH ZINC FINGER DNA BINDING PROTEIN (AFU_ORTHOLOGUE AFUA_5G12760)"/>
    <property type="match status" value="1"/>
</dbReference>